<keyword evidence="1" id="KW-0479">Metal-binding</keyword>
<evidence type="ECO:0000313" key="6">
    <source>
        <dbReference type="EMBL" id="RYQ85360.1"/>
    </source>
</evidence>
<dbReference type="EMBL" id="SDMP01000020">
    <property type="protein sequence ID" value="RYQ85360.1"/>
    <property type="molecule type" value="Genomic_DNA"/>
</dbReference>
<name>A0A444X6N5_ARAHY</name>
<keyword evidence="2 4" id="KW-0863">Zinc-finger</keyword>
<evidence type="ECO:0000259" key="5">
    <source>
        <dbReference type="PROSITE" id="PS50966"/>
    </source>
</evidence>
<protein>
    <recommendedName>
        <fullName evidence="5">SWIM-type domain-containing protein</fullName>
    </recommendedName>
</protein>
<dbReference type="SMART" id="SM00575">
    <property type="entry name" value="ZnF_PMZ"/>
    <property type="match status" value="1"/>
</dbReference>
<dbReference type="InterPro" id="IPR007527">
    <property type="entry name" value="Znf_SWIM"/>
</dbReference>
<keyword evidence="7" id="KW-1185">Reference proteome</keyword>
<evidence type="ECO:0000313" key="7">
    <source>
        <dbReference type="Proteomes" id="UP000289738"/>
    </source>
</evidence>
<evidence type="ECO:0000256" key="1">
    <source>
        <dbReference type="ARBA" id="ARBA00022723"/>
    </source>
</evidence>
<organism evidence="6 7">
    <name type="scientific">Arachis hypogaea</name>
    <name type="common">Peanut</name>
    <dbReference type="NCBI Taxonomy" id="3818"/>
    <lineage>
        <taxon>Eukaryota</taxon>
        <taxon>Viridiplantae</taxon>
        <taxon>Streptophyta</taxon>
        <taxon>Embryophyta</taxon>
        <taxon>Tracheophyta</taxon>
        <taxon>Spermatophyta</taxon>
        <taxon>Magnoliopsida</taxon>
        <taxon>eudicotyledons</taxon>
        <taxon>Gunneridae</taxon>
        <taxon>Pentapetalae</taxon>
        <taxon>rosids</taxon>
        <taxon>fabids</taxon>
        <taxon>Fabales</taxon>
        <taxon>Fabaceae</taxon>
        <taxon>Papilionoideae</taxon>
        <taxon>50 kb inversion clade</taxon>
        <taxon>dalbergioids sensu lato</taxon>
        <taxon>Dalbergieae</taxon>
        <taxon>Pterocarpus clade</taxon>
        <taxon>Arachis</taxon>
    </lineage>
</organism>
<evidence type="ECO:0000256" key="3">
    <source>
        <dbReference type="ARBA" id="ARBA00022833"/>
    </source>
</evidence>
<keyword evidence="3" id="KW-0862">Zinc</keyword>
<comment type="caution">
    <text evidence="6">The sequence shown here is derived from an EMBL/GenBank/DDBJ whole genome shotgun (WGS) entry which is preliminary data.</text>
</comment>
<dbReference type="AlphaFoldDB" id="A0A444X6N5"/>
<proteinExistence type="predicted"/>
<dbReference type="Pfam" id="PF04434">
    <property type="entry name" value="SWIM"/>
    <property type="match status" value="1"/>
</dbReference>
<reference evidence="6 7" key="1">
    <citation type="submission" date="2019-01" db="EMBL/GenBank/DDBJ databases">
        <title>Sequencing of cultivated peanut Arachis hypogaea provides insights into genome evolution and oil improvement.</title>
        <authorList>
            <person name="Chen X."/>
        </authorList>
    </citation>
    <scope>NUCLEOTIDE SEQUENCE [LARGE SCALE GENOMIC DNA]</scope>
    <source>
        <strain evidence="7">cv. Fuhuasheng</strain>
        <tissue evidence="6">Leaves</tissue>
    </source>
</reference>
<evidence type="ECO:0000256" key="4">
    <source>
        <dbReference type="PROSITE-ProRule" id="PRU00325"/>
    </source>
</evidence>
<gene>
    <name evidence="6" type="ORF">Ahy_B10g104907</name>
</gene>
<dbReference type="Proteomes" id="UP000289738">
    <property type="component" value="Chromosome B10"/>
</dbReference>
<dbReference type="InterPro" id="IPR006564">
    <property type="entry name" value="Znf_PMZ"/>
</dbReference>
<sequence length="176" mass="20299">MTIYTGRDKYEVYNTHGNRKKIIVNLKNCECSCRKYQLTRISCQHAMSCIRKMCFDLNDYVDTCFKKETYVRCYEHRRPATKLLYHFAYGHNKRTCPKKSKVEAGLQKTATTSKKATTSKLAAGSTKEIQRSNQMGLDSKQKGYDINKRGKNWSFTTIASCSSPLSLVIAVKNWEH</sequence>
<evidence type="ECO:0000256" key="2">
    <source>
        <dbReference type="ARBA" id="ARBA00022771"/>
    </source>
</evidence>
<feature type="domain" description="SWIM-type" evidence="5">
    <location>
        <begin position="20"/>
        <end position="54"/>
    </location>
</feature>
<accession>A0A444X6N5</accession>
<dbReference type="GO" id="GO:0008270">
    <property type="term" value="F:zinc ion binding"/>
    <property type="evidence" value="ECO:0007669"/>
    <property type="project" value="UniProtKB-KW"/>
</dbReference>
<dbReference type="PROSITE" id="PS50966">
    <property type="entry name" value="ZF_SWIM"/>
    <property type="match status" value="1"/>
</dbReference>